<reference evidence="12" key="1">
    <citation type="submission" date="2025-08" db="UniProtKB">
        <authorList>
            <consortium name="RefSeq"/>
        </authorList>
    </citation>
    <scope>IDENTIFICATION</scope>
</reference>
<dbReference type="AlphaFoldDB" id="A0A6P3XFN3"/>
<dbReference type="OrthoDB" id="6617147at2759"/>
<dbReference type="InterPro" id="IPR004117">
    <property type="entry name" value="7tm6_olfct_rcpt"/>
</dbReference>
<name>A0A6P3XFN3_DINQU</name>
<keyword evidence="3 10" id="KW-0716">Sensory transduction</keyword>
<keyword evidence="6 10" id="KW-1133">Transmembrane helix</keyword>
<comment type="subcellular location">
    <subcellularLocation>
        <location evidence="1 10">Cell membrane</location>
        <topology evidence="1 10">Multi-pass membrane protein</topology>
    </subcellularLocation>
</comment>
<keyword evidence="8 10" id="KW-0675">Receptor</keyword>
<dbReference type="GO" id="GO:0005886">
    <property type="term" value="C:plasma membrane"/>
    <property type="evidence" value="ECO:0007669"/>
    <property type="project" value="UniProtKB-SubCell"/>
</dbReference>
<keyword evidence="7 10" id="KW-0472">Membrane</keyword>
<dbReference type="Proteomes" id="UP000515204">
    <property type="component" value="Unplaced"/>
</dbReference>
<keyword evidence="4 10" id="KW-0812">Transmembrane</keyword>
<evidence type="ECO:0000256" key="8">
    <source>
        <dbReference type="ARBA" id="ARBA00023170"/>
    </source>
</evidence>
<dbReference type="GeneID" id="106745632"/>
<evidence type="ECO:0000256" key="6">
    <source>
        <dbReference type="ARBA" id="ARBA00022989"/>
    </source>
</evidence>
<comment type="similarity">
    <text evidence="10">Belongs to the insect chemoreceptor superfamily. Heteromeric odorant receptor channel (TC 1.A.69) family.</text>
</comment>
<evidence type="ECO:0000256" key="3">
    <source>
        <dbReference type="ARBA" id="ARBA00022606"/>
    </source>
</evidence>
<dbReference type="GO" id="GO:0007165">
    <property type="term" value="P:signal transduction"/>
    <property type="evidence" value="ECO:0007669"/>
    <property type="project" value="UniProtKB-KW"/>
</dbReference>
<sequence length="428" mass="48789">MEISPDRQATSLNASYQRDVQYIFTPSNWILGSIGIWPIPFRGIRHHISKISIFTCNFVLSFAMVPCALHIIYDQKDLNIRLKLSGLLGFCGTAMLKFFVLVIRRPKIRKCIEYVEDDWWQVKFKSDRERMLKYAGIGRNLSLICTTTMYSAGFIYHLILPFCVEHKLGNETIRPLVYPTYSEFSQSHISPTYEIVYMAHCMCGYTIYTVTVGTCGLAAIFATHACGQIQMVLSRLEDLLDGKNFDQIPNIQQRIAAIVKSHVQVMRFAAVVEEVLQEICLVEFTSSLCTICLLEYYCILDWQANDRVGLLTYFMLLVSFVFNVFILCYIGELLMEKSSQIGIMCCLINWYQLPPRSARDLILIIAMSSHPVKISAGRMVDLSLTTFGNAKGWLQRQRMSGDLVINAASPRRAVFSGPSHREHGDLTR</sequence>
<dbReference type="PANTHER" id="PTHR21137">
    <property type="entry name" value="ODORANT RECEPTOR"/>
    <property type="match status" value="1"/>
</dbReference>
<dbReference type="RefSeq" id="XP_014476903.1">
    <property type="nucleotide sequence ID" value="XM_014621417.1"/>
</dbReference>
<accession>A0A6P3XFN3</accession>
<dbReference type="GO" id="GO:0004984">
    <property type="term" value="F:olfactory receptor activity"/>
    <property type="evidence" value="ECO:0007669"/>
    <property type="project" value="InterPro"/>
</dbReference>
<comment type="caution">
    <text evidence="10">Lacks conserved residue(s) required for the propagation of feature annotation.</text>
</comment>
<proteinExistence type="inferred from homology"/>
<evidence type="ECO:0000256" key="9">
    <source>
        <dbReference type="ARBA" id="ARBA00023224"/>
    </source>
</evidence>
<feature type="transmembrane region" description="Helical" evidence="10">
    <location>
        <begin position="84"/>
        <end position="103"/>
    </location>
</feature>
<keyword evidence="5 10" id="KW-0552">Olfaction</keyword>
<evidence type="ECO:0000256" key="4">
    <source>
        <dbReference type="ARBA" id="ARBA00022692"/>
    </source>
</evidence>
<protein>
    <recommendedName>
        <fullName evidence="10">Odorant receptor</fullName>
    </recommendedName>
</protein>
<organism evidence="11 12">
    <name type="scientific">Dinoponera quadriceps</name>
    <name type="common">South American ant</name>
    <dbReference type="NCBI Taxonomy" id="609295"/>
    <lineage>
        <taxon>Eukaryota</taxon>
        <taxon>Metazoa</taxon>
        <taxon>Ecdysozoa</taxon>
        <taxon>Arthropoda</taxon>
        <taxon>Hexapoda</taxon>
        <taxon>Insecta</taxon>
        <taxon>Pterygota</taxon>
        <taxon>Neoptera</taxon>
        <taxon>Endopterygota</taxon>
        <taxon>Hymenoptera</taxon>
        <taxon>Apocrita</taxon>
        <taxon>Aculeata</taxon>
        <taxon>Formicoidea</taxon>
        <taxon>Formicidae</taxon>
        <taxon>Ponerinae</taxon>
        <taxon>Ponerini</taxon>
        <taxon>Dinoponera</taxon>
    </lineage>
</organism>
<keyword evidence="2" id="KW-1003">Cell membrane</keyword>
<feature type="transmembrane region" description="Helical" evidence="10">
    <location>
        <begin position="310"/>
        <end position="330"/>
    </location>
</feature>
<evidence type="ECO:0000256" key="7">
    <source>
        <dbReference type="ARBA" id="ARBA00023136"/>
    </source>
</evidence>
<evidence type="ECO:0000313" key="12">
    <source>
        <dbReference type="RefSeq" id="XP_014476903.1"/>
    </source>
</evidence>
<feature type="transmembrane region" description="Helical" evidence="10">
    <location>
        <begin position="140"/>
        <end position="159"/>
    </location>
</feature>
<dbReference type="GO" id="GO:0005549">
    <property type="term" value="F:odorant binding"/>
    <property type="evidence" value="ECO:0007669"/>
    <property type="project" value="InterPro"/>
</dbReference>
<evidence type="ECO:0000313" key="11">
    <source>
        <dbReference type="Proteomes" id="UP000515204"/>
    </source>
</evidence>
<evidence type="ECO:0000256" key="1">
    <source>
        <dbReference type="ARBA" id="ARBA00004651"/>
    </source>
</evidence>
<keyword evidence="9 10" id="KW-0807">Transducer</keyword>
<dbReference type="PANTHER" id="PTHR21137:SF35">
    <property type="entry name" value="ODORANT RECEPTOR 19A-RELATED"/>
    <property type="match status" value="1"/>
</dbReference>
<feature type="transmembrane region" description="Helical" evidence="10">
    <location>
        <begin position="51"/>
        <end position="72"/>
    </location>
</feature>
<gene>
    <name evidence="12" type="primary">LOC106745632</name>
</gene>
<evidence type="ECO:0000256" key="10">
    <source>
        <dbReference type="RuleBase" id="RU351113"/>
    </source>
</evidence>
<keyword evidence="11" id="KW-1185">Reference proteome</keyword>
<evidence type="ECO:0000256" key="5">
    <source>
        <dbReference type="ARBA" id="ARBA00022725"/>
    </source>
</evidence>
<dbReference type="KEGG" id="dqu:106745632"/>
<dbReference type="Pfam" id="PF02949">
    <property type="entry name" value="7tm_6"/>
    <property type="match status" value="1"/>
</dbReference>
<evidence type="ECO:0000256" key="2">
    <source>
        <dbReference type="ARBA" id="ARBA00022475"/>
    </source>
</evidence>